<dbReference type="EMBL" id="OBDY01000034">
    <property type="protein sequence ID" value="SNY68870.1"/>
    <property type="molecule type" value="Genomic_DNA"/>
</dbReference>
<dbReference type="Proteomes" id="UP000219612">
    <property type="component" value="Unassembled WGS sequence"/>
</dbReference>
<keyword evidence="3" id="KW-1185">Reference proteome</keyword>
<reference evidence="3" key="1">
    <citation type="submission" date="2017-09" db="EMBL/GenBank/DDBJ databases">
        <authorList>
            <person name="Varghese N."/>
            <person name="Submissions S."/>
        </authorList>
    </citation>
    <scope>NUCLEOTIDE SEQUENCE [LARGE SCALE GENOMIC DNA]</scope>
    <source>
        <strain evidence="3">CGMCC 4.6857</strain>
    </source>
</reference>
<dbReference type="Gene3D" id="3.40.630.30">
    <property type="match status" value="1"/>
</dbReference>
<proteinExistence type="predicted"/>
<feature type="domain" description="N-acetyltransferase" evidence="1">
    <location>
        <begin position="78"/>
        <end position="209"/>
    </location>
</feature>
<keyword evidence="2" id="KW-0808">Transferase</keyword>
<dbReference type="GO" id="GO:0016747">
    <property type="term" value="F:acyltransferase activity, transferring groups other than amino-acyl groups"/>
    <property type="evidence" value="ECO:0007669"/>
    <property type="project" value="InterPro"/>
</dbReference>
<sequence>MRWQRGWGISRGLPEAKDLGEGLRVRCLQMGRNVEYFALDGVASIAGLAELVKGEDEVTWLTVPTTAPDQAAAALEKAGLIVLKRSEKLMVTDLREHPRTPAPPGYEIKTTIEDSAVRVLALDQDGEVGARGTMGIAGTDGIADRIETLPAHRRRGLASAVMGALAEAAPAGHGLLVASEDGQPLYAKLGWTAVADVLIASTPGVSYPS</sequence>
<organism evidence="2 3">
    <name type="scientific">Paractinoplanes atraurantiacus</name>
    <dbReference type="NCBI Taxonomy" id="1036182"/>
    <lineage>
        <taxon>Bacteria</taxon>
        <taxon>Bacillati</taxon>
        <taxon>Actinomycetota</taxon>
        <taxon>Actinomycetes</taxon>
        <taxon>Micromonosporales</taxon>
        <taxon>Micromonosporaceae</taxon>
        <taxon>Paractinoplanes</taxon>
    </lineage>
</organism>
<evidence type="ECO:0000313" key="2">
    <source>
        <dbReference type="EMBL" id="SNY68870.1"/>
    </source>
</evidence>
<dbReference type="InterPro" id="IPR016181">
    <property type="entry name" value="Acyl_CoA_acyltransferase"/>
</dbReference>
<dbReference type="AlphaFoldDB" id="A0A285K8F2"/>
<gene>
    <name evidence="2" type="ORF">SAMN05421748_13446</name>
</gene>
<name>A0A285K8F2_9ACTN</name>
<accession>A0A285K8F2</accession>
<dbReference type="Pfam" id="PF13508">
    <property type="entry name" value="Acetyltransf_7"/>
    <property type="match status" value="1"/>
</dbReference>
<dbReference type="PROSITE" id="PS51186">
    <property type="entry name" value="GNAT"/>
    <property type="match status" value="1"/>
</dbReference>
<dbReference type="InterPro" id="IPR000182">
    <property type="entry name" value="GNAT_dom"/>
</dbReference>
<protein>
    <submittedName>
        <fullName evidence="2">Acetyltransferase (GNAT) family protein</fullName>
    </submittedName>
</protein>
<evidence type="ECO:0000313" key="3">
    <source>
        <dbReference type="Proteomes" id="UP000219612"/>
    </source>
</evidence>
<evidence type="ECO:0000259" key="1">
    <source>
        <dbReference type="PROSITE" id="PS51186"/>
    </source>
</evidence>
<dbReference type="SUPFAM" id="SSF55729">
    <property type="entry name" value="Acyl-CoA N-acyltransferases (Nat)"/>
    <property type="match status" value="1"/>
</dbReference>